<name>A0A3P3ZQ14_9ZZZZ</name>
<proteinExistence type="predicted"/>
<dbReference type="EMBL" id="UOYP01000415">
    <property type="protein sequence ID" value="VAY88998.1"/>
    <property type="molecule type" value="Genomic_DNA"/>
</dbReference>
<evidence type="ECO:0000259" key="1">
    <source>
        <dbReference type="Pfam" id="PF12476"/>
    </source>
</evidence>
<dbReference type="InterPro" id="IPR022532">
    <property type="entry name" value="DUF3696"/>
</dbReference>
<sequence>MAPEDVAVYFCRRAGSATELEPLRLNMFGEIENWPENFFGDEMADIAGRTLAAMQRKKELAKEAANDAGSH</sequence>
<feature type="domain" description="DUF3696" evidence="1">
    <location>
        <begin position="2"/>
        <end position="46"/>
    </location>
</feature>
<gene>
    <name evidence="2" type="ORF">CARN8_4720001</name>
</gene>
<protein>
    <recommendedName>
        <fullName evidence="1">DUF3696 domain-containing protein</fullName>
    </recommendedName>
</protein>
<accession>A0A3P3ZQ14</accession>
<reference evidence="2" key="1">
    <citation type="submission" date="2018-10" db="EMBL/GenBank/DDBJ databases">
        <authorList>
            <person name="Plewniak F."/>
        </authorList>
    </citation>
    <scope>NUCLEOTIDE SEQUENCE</scope>
</reference>
<organism evidence="2">
    <name type="scientific">mine drainage metagenome</name>
    <dbReference type="NCBI Taxonomy" id="410659"/>
    <lineage>
        <taxon>unclassified sequences</taxon>
        <taxon>metagenomes</taxon>
        <taxon>ecological metagenomes</taxon>
    </lineage>
</organism>
<dbReference type="AlphaFoldDB" id="A0A3P3ZQ14"/>
<evidence type="ECO:0000313" key="2">
    <source>
        <dbReference type="EMBL" id="VAY88998.1"/>
    </source>
</evidence>
<dbReference type="Pfam" id="PF12476">
    <property type="entry name" value="DUF3696"/>
    <property type="match status" value="1"/>
</dbReference>